<dbReference type="AlphaFoldDB" id="A0A7W5DWK9"/>
<keyword evidence="3" id="KW-1185">Reference proteome</keyword>
<keyword evidence="1" id="KW-0472">Membrane</keyword>
<evidence type="ECO:0000256" key="1">
    <source>
        <dbReference type="SAM" id="Phobius"/>
    </source>
</evidence>
<keyword evidence="1" id="KW-0812">Transmembrane</keyword>
<dbReference type="EMBL" id="JACHXU010000004">
    <property type="protein sequence ID" value="MBB3205875.1"/>
    <property type="molecule type" value="Genomic_DNA"/>
</dbReference>
<proteinExistence type="predicted"/>
<protein>
    <submittedName>
        <fullName evidence="2">Uncharacterized protein</fullName>
    </submittedName>
</protein>
<organism evidence="2 3">
    <name type="scientific">Aporhodopirellula rubra</name>
    <dbReference type="NCBI Taxonomy" id="980271"/>
    <lineage>
        <taxon>Bacteria</taxon>
        <taxon>Pseudomonadati</taxon>
        <taxon>Planctomycetota</taxon>
        <taxon>Planctomycetia</taxon>
        <taxon>Pirellulales</taxon>
        <taxon>Pirellulaceae</taxon>
        <taxon>Aporhodopirellula</taxon>
    </lineage>
</organism>
<evidence type="ECO:0000313" key="2">
    <source>
        <dbReference type="EMBL" id="MBB3205875.1"/>
    </source>
</evidence>
<accession>A0A7W5DWK9</accession>
<name>A0A7W5DWK9_9BACT</name>
<gene>
    <name evidence="2" type="ORF">FHS27_001679</name>
</gene>
<sequence>MSTQPSSSPGAGKRPASVFTVMLLLAMLFMIIAVVAMYMELNRWAPDYYKTNTARPSTTSMVAPANDFYLA</sequence>
<feature type="transmembrane region" description="Helical" evidence="1">
    <location>
        <begin position="16"/>
        <end position="39"/>
    </location>
</feature>
<keyword evidence="1" id="KW-1133">Transmembrane helix</keyword>
<comment type="caution">
    <text evidence="2">The sequence shown here is derived from an EMBL/GenBank/DDBJ whole genome shotgun (WGS) entry which is preliminary data.</text>
</comment>
<reference evidence="2 3" key="1">
    <citation type="submission" date="2020-08" db="EMBL/GenBank/DDBJ databases">
        <title>Genomic Encyclopedia of Type Strains, Phase III (KMG-III): the genomes of soil and plant-associated and newly described type strains.</title>
        <authorList>
            <person name="Whitman W."/>
        </authorList>
    </citation>
    <scope>NUCLEOTIDE SEQUENCE [LARGE SCALE GENOMIC DNA]</scope>
    <source>
        <strain evidence="2 3">CECT 8075</strain>
    </source>
</reference>
<evidence type="ECO:0000313" key="3">
    <source>
        <dbReference type="Proteomes" id="UP000536179"/>
    </source>
</evidence>
<dbReference type="RefSeq" id="WP_184304002.1">
    <property type="nucleotide sequence ID" value="NZ_JACHXU010000004.1"/>
</dbReference>
<dbReference type="Proteomes" id="UP000536179">
    <property type="component" value="Unassembled WGS sequence"/>
</dbReference>